<protein>
    <submittedName>
        <fullName evidence="1">Uncharacterized protein</fullName>
    </submittedName>
</protein>
<dbReference type="RefSeq" id="WP_159042043.1">
    <property type="nucleotide sequence ID" value="NZ_CP012382.1"/>
</dbReference>
<name>A0A0K2B5T4_STRA7</name>
<dbReference type="Proteomes" id="UP000061018">
    <property type="component" value="Chromosome"/>
</dbReference>
<dbReference type="EMBL" id="CP012382">
    <property type="protein sequence ID" value="AKZ60407.1"/>
    <property type="molecule type" value="Genomic_DNA"/>
</dbReference>
<dbReference type="AlphaFoldDB" id="A0A0K2B5T4"/>
<sequence length="115" mass="12564">MTLVIELRRGVSTARTGRKSGPRPAAGALERIVVDDELWAALETLGRHRLPTLADVDPYGDTVLRGEAVDRLVRELEGSDLARLRGAESQAVSTLLAWGLRCRADRDLRIAFSGD</sequence>
<gene>
    <name evidence="1" type="ORF">SAM23877_7366</name>
</gene>
<evidence type="ECO:0000313" key="1">
    <source>
        <dbReference type="EMBL" id="AKZ60407.1"/>
    </source>
</evidence>
<accession>A0A0K2B5T4</accession>
<reference evidence="2" key="1">
    <citation type="journal article" date="2015" name="J. Biotechnol.">
        <title>Complete genome sequence of Streptomyces ambofaciens ATCC 23877, the spiramycin producer.</title>
        <authorList>
            <person name="Thibessard A."/>
            <person name="Haas D."/>
            <person name="Gerbaud C."/>
            <person name="Aigle B."/>
            <person name="Lautru S."/>
            <person name="Pernodet J.L."/>
            <person name="Leblond P."/>
        </authorList>
    </citation>
    <scope>NUCLEOTIDE SEQUENCE [LARGE SCALE GENOMIC DNA]</scope>
    <source>
        <strain evidence="2">ATCC 23877 / 3486 / DSM 40053 / JCM 4204 / NBRC 12836 / NRRL B-2516</strain>
    </source>
</reference>
<evidence type="ECO:0000313" key="2">
    <source>
        <dbReference type="Proteomes" id="UP000061018"/>
    </source>
</evidence>
<proteinExistence type="predicted"/>
<organism evidence="1 2">
    <name type="scientific">Streptomyces ambofaciens (strain ATCC 23877 / 3486 / DSM 40053 / JCM 4204 / NBRC 12836 / NRRL B-2516)</name>
    <dbReference type="NCBI Taxonomy" id="278992"/>
    <lineage>
        <taxon>Bacteria</taxon>
        <taxon>Bacillati</taxon>
        <taxon>Actinomycetota</taxon>
        <taxon>Actinomycetes</taxon>
        <taxon>Kitasatosporales</taxon>
        <taxon>Streptomycetaceae</taxon>
        <taxon>Streptomyces</taxon>
    </lineage>
</organism>
<dbReference type="KEGG" id="samb:SAM23877_7366"/>